<dbReference type="EMBL" id="PVXP01000003">
    <property type="protein sequence ID" value="PRR86557.1"/>
    <property type="molecule type" value="Genomic_DNA"/>
</dbReference>
<proteinExistence type="predicted"/>
<comment type="caution">
    <text evidence="1">The sequence shown here is derived from an EMBL/GenBank/DDBJ whole genome shotgun (WGS) entry which is preliminary data.</text>
</comment>
<organism evidence="1 2">
    <name type="scientific">Clostridium luticellarii</name>
    <dbReference type="NCBI Taxonomy" id="1691940"/>
    <lineage>
        <taxon>Bacteria</taxon>
        <taxon>Bacillati</taxon>
        <taxon>Bacillota</taxon>
        <taxon>Clostridia</taxon>
        <taxon>Eubacteriales</taxon>
        <taxon>Clostridiaceae</taxon>
        <taxon>Clostridium</taxon>
    </lineage>
</organism>
<dbReference type="RefSeq" id="WP_106007866.1">
    <property type="nucleotide sequence ID" value="NZ_JALCQO010000001.1"/>
</dbReference>
<evidence type="ECO:0000313" key="1">
    <source>
        <dbReference type="EMBL" id="PRR86557.1"/>
    </source>
</evidence>
<dbReference type="OrthoDB" id="1902109at2"/>
<keyword evidence="2" id="KW-1185">Reference proteome</keyword>
<protein>
    <submittedName>
        <fullName evidence="1">Uncharacterized protein</fullName>
    </submittedName>
</protein>
<dbReference type="AlphaFoldDB" id="A0A2T0BRP9"/>
<name>A0A2T0BRP9_9CLOT</name>
<dbReference type="Proteomes" id="UP000237798">
    <property type="component" value="Unassembled WGS sequence"/>
</dbReference>
<gene>
    <name evidence="1" type="ORF">CLLU_03580</name>
</gene>
<evidence type="ECO:0000313" key="2">
    <source>
        <dbReference type="Proteomes" id="UP000237798"/>
    </source>
</evidence>
<reference evidence="1 2" key="1">
    <citation type="submission" date="2018-03" db="EMBL/GenBank/DDBJ databases">
        <title>Genome sequence of Clostridium luticellarii DSM 29923.</title>
        <authorList>
            <person name="Poehlein A."/>
            <person name="Daniel R."/>
        </authorList>
    </citation>
    <scope>NUCLEOTIDE SEQUENCE [LARGE SCALE GENOMIC DNA]</scope>
    <source>
        <strain evidence="1 2">DSM 29923</strain>
    </source>
</reference>
<sequence length="244" mass="29318">MRKKVFLEVKGTSMVCRESFNKNSIFNIFNKNEINKNVTSIEDIKVELKNRNLIILVHGKEIYVVYMELPRMNRKSLYRAIKEELKNKFKEMDNIMFSYEIIRYNKHSVEAAVFCMKWHNMKLLEKCNGLGARVKGIVPIQFYMWHCCRTKIKSENHMFILVEDDNFYFIAGHKDKIVFNNVFKNMKKQDFLDMFEQFRVKLSILIPNFKFAHIYFLDFPYKDIIEKLAETYVCKELKGFSMKS</sequence>
<accession>A0A2T0BRP9</accession>